<name>A0ABN3A2N2_9ACTN</name>
<evidence type="ECO:0000256" key="1">
    <source>
        <dbReference type="ARBA" id="ARBA00009437"/>
    </source>
</evidence>
<evidence type="ECO:0000256" key="2">
    <source>
        <dbReference type="ARBA" id="ARBA00023015"/>
    </source>
</evidence>
<dbReference type="SUPFAM" id="SSF46785">
    <property type="entry name" value="Winged helix' DNA-binding domain"/>
    <property type="match status" value="1"/>
</dbReference>
<dbReference type="Pfam" id="PF00126">
    <property type="entry name" value="HTH_1"/>
    <property type="match status" value="1"/>
</dbReference>
<keyword evidence="7" id="KW-1185">Reference proteome</keyword>
<dbReference type="Proteomes" id="UP001501020">
    <property type="component" value="Unassembled WGS sequence"/>
</dbReference>
<dbReference type="InterPro" id="IPR000847">
    <property type="entry name" value="LysR_HTH_N"/>
</dbReference>
<keyword evidence="2" id="KW-0805">Transcription regulation</keyword>
<keyword evidence="3" id="KW-0238">DNA-binding</keyword>
<feature type="domain" description="HTH lysR-type" evidence="5">
    <location>
        <begin position="3"/>
        <end position="60"/>
    </location>
</feature>
<dbReference type="InterPro" id="IPR036390">
    <property type="entry name" value="WH_DNA-bd_sf"/>
</dbReference>
<dbReference type="InterPro" id="IPR036388">
    <property type="entry name" value="WH-like_DNA-bd_sf"/>
</dbReference>
<keyword evidence="4" id="KW-0804">Transcription</keyword>
<reference evidence="6 7" key="1">
    <citation type="journal article" date="2019" name="Int. J. Syst. Evol. Microbiol.">
        <title>The Global Catalogue of Microorganisms (GCM) 10K type strain sequencing project: providing services to taxonomists for standard genome sequencing and annotation.</title>
        <authorList>
            <consortium name="The Broad Institute Genomics Platform"/>
            <consortium name="The Broad Institute Genome Sequencing Center for Infectious Disease"/>
            <person name="Wu L."/>
            <person name="Ma J."/>
        </authorList>
    </citation>
    <scope>NUCLEOTIDE SEQUENCE [LARGE SCALE GENOMIC DNA]</scope>
    <source>
        <strain evidence="6 7">JCM 13850</strain>
    </source>
</reference>
<evidence type="ECO:0000259" key="5">
    <source>
        <dbReference type="PROSITE" id="PS50931"/>
    </source>
</evidence>
<comment type="similarity">
    <text evidence="1">Belongs to the LysR transcriptional regulatory family.</text>
</comment>
<dbReference type="RefSeq" id="WP_344274092.1">
    <property type="nucleotide sequence ID" value="NZ_BAAAMR010000060.1"/>
</dbReference>
<evidence type="ECO:0000313" key="7">
    <source>
        <dbReference type="Proteomes" id="UP001501020"/>
    </source>
</evidence>
<dbReference type="PROSITE" id="PS50931">
    <property type="entry name" value="HTH_LYSR"/>
    <property type="match status" value="1"/>
</dbReference>
<gene>
    <name evidence="6" type="ORF">GCM10009727_58570</name>
</gene>
<dbReference type="Gene3D" id="3.40.190.10">
    <property type="entry name" value="Periplasmic binding protein-like II"/>
    <property type="match status" value="2"/>
</dbReference>
<evidence type="ECO:0000313" key="6">
    <source>
        <dbReference type="EMBL" id="GAA2152723.1"/>
    </source>
</evidence>
<evidence type="ECO:0000256" key="3">
    <source>
        <dbReference type="ARBA" id="ARBA00023125"/>
    </source>
</evidence>
<evidence type="ECO:0000256" key="4">
    <source>
        <dbReference type="ARBA" id="ARBA00023163"/>
    </source>
</evidence>
<sequence length="190" mass="20983">MNVELADVEVFLALAEELHFGRTAERLHLSSTRVSRRIQVLEREVGGPVFTRTTRQVALTPLRRRLRDDLREAHDRFSAAITTARTAARTPAGVLHIGFVVTTAGTELDRLVGAFEREHPDCTVTLREIPLGNPLPALRGDDIDVMVNWLVLDEPDLTIGPVIAEHPRVLEARSHAPAPPSPPLPADVRP</sequence>
<dbReference type="EMBL" id="BAAAMR010000060">
    <property type="protein sequence ID" value="GAA2152723.1"/>
    <property type="molecule type" value="Genomic_DNA"/>
</dbReference>
<dbReference type="PANTHER" id="PTHR30346">
    <property type="entry name" value="TRANSCRIPTIONAL DUAL REGULATOR HCAR-RELATED"/>
    <property type="match status" value="1"/>
</dbReference>
<dbReference type="InterPro" id="IPR005119">
    <property type="entry name" value="LysR_subst-bd"/>
</dbReference>
<protein>
    <recommendedName>
        <fullName evidence="5">HTH lysR-type domain-containing protein</fullName>
    </recommendedName>
</protein>
<organism evidence="6 7">
    <name type="scientific">Actinomadura napierensis</name>
    <dbReference type="NCBI Taxonomy" id="267854"/>
    <lineage>
        <taxon>Bacteria</taxon>
        <taxon>Bacillati</taxon>
        <taxon>Actinomycetota</taxon>
        <taxon>Actinomycetes</taxon>
        <taxon>Streptosporangiales</taxon>
        <taxon>Thermomonosporaceae</taxon>
        <taxon>Actinomadura</taxon>
    </lineage>
</organism>
<dbReference type="Pfam" id="PF03466">
    <property type="entry name" value="LysR_substrate"/>
    <property type="match status" value="1"/>
</dbReference>
<accession>A0ABN3A2N2</accession>
<dbReference type="Gene3D" id="1.10.10.10">
    <property type="entry name" value="Winged helix-like DNA-binding domain superfamily/Winged helix DNA-binding domain"/>
    <property type="match status" value="1"/>
</dbReference>
<dbReference type="SUPFAM" id="SSF53850">
    <property type="entry name" value="Periplasmic binding protein-like II"/>
    <property type="match status" value="1"/>
</dbReference>
<proteinExistence type="inferred from homology"/>
<dbReference type="PANTHER" id="PTHR30346:SF0">
    <property type="entry name" value="HCA OPERON TRANSCRIPTIONAL ACTIVATOR HCAR"/>
    <property type="match status" value="1"/>
</dbReference>
<comment type="caution">
    <text evidence="6">The sequence shown here is derived from an EMBL/GenBank/DDBJ whole genome shotgun (WGS) entry which is preliminary data.</text>
</comment>